<organism evidence="6 7">
    <name type="scientific">Streptomyces salyersiae</name>
    <dbReference type="NCBI Taxonomy" id="3075530"/>
    <lineage>
        <taxon>Bacteria</taxon>
        <taxon>Bacillati</taxon>
        <taxon>Actinomycetota</taxon>
        <taxon>Actinomycetes</taxon>
        <taxon>Kitasatosporales</taxon>
        <taxon>Streptomycetaceae</taxon>
        <taxon>Streptomyces</taxon>
    </lineage>
</organism>
<dbReference type="EMBL" id="JAVREX010000003">
    <property type="protein sequence ID" value="MDT0427423.1"/>
    <property type="molecule type" value="Genomic_DNA"/>
</dbReference>
<dbReference type="PANTHER" id="PTHR24567">
    <property type="entry name" value="CRP FAMILY TRANSCRIPTIONAL REGULATORY PROTEIN"/>
    <property type="match status" value="1"/>
</dbReference>
<dbReference type="Proteomes" id="UP001183777">
    <property type="component" value="Unassembled WGS sequence"/>
</dbReference>
<dbReference type="InterPro" id="IPR012318">
    <property type="entry name" value="HTH_CRP"/>
</dbReference>
<evidence type="ECO:0000313" key="7">
    <source>
        <dbReference type="Proteomes" id="UP001183777"/>
    </source>
</evidence>
<dbReference type="InterPro" id="IPR014710">
    <property type="entry name" value="RmlC-like_jellyroll"/>
</dbReference>
<dbReference type="SUPFAM" id="SSF51206">
    <property type="entry name" value="cAMP-binding domain-like"/>
    <property type="match status" value="1"/>
</dbReference>
<dbReference type="Gene3D" id="2.60.120.10">
    <property type="entry name" value="Jelly Rolls"/>
    <property type="match status" value="1"/>
</dbReference>
<keyword evidence="1" id="KW-0805">Transcription regulation</keyword>
<dbReference type="PROSITE" id="PS50042">
    <property type="entry name" value="CNMP_BINDING_3"/>
    <property type="match status" value="1"/>
</dbReference>
<dbReference type="CDD" id="cd00038">
    <property type="entry name" value="CAP_ED"/>
    <property type="match status" value="1"/>
</dbReference>
<dbReference type="Pfam" id="PF00027">
    <property type="entry name" value="cNMP_binding"/>
    <property type="match status" value="1"/>
</dbReference>
<evidence type="ECO:0000256" key="2">
    <source>
        <dbReference type="ARBA" id="ARBA00023125"/>
    </source>
</evidence>
<evidence type="ECO:0000259" key="4">
    <source>
        <dbReference type="PROSITE" id="PS50042"/>
    </source>
</evidence>
<dbReference type="PROSITE" id="PS51063">
    <property type="entry name" value="HTH_CRP_2"/>
    <property type="match status" value="1"/>
</dbReference>
<dbReference type="Pfam" id="PF13545">
    <property type="entry name" value="HTH_Crp_2"/>
    <property type="match status" value="1"/>
</dbReference>
<sequence length="228" mass="25108">MAILRFWDMLDDTEKAALSSFGRARAYRAGQRLVAETDVDCWTGVIAEGTCRVTGTREDGSRSYLAARGPGDIIGEMAAVRGARRTAEVTAVTGVVVHVLPASKFQRLLQTHPSFTRHLLTVALDRLQEADRRRSEVAVAATEVRLSRLLVRLARTEGIALPDSRSVVLYGIAQTDLAEWCGVSRASVQRQLRRLAAEGLLRAGPRRRELTVLDPDELMASTLRTRSL</sequence>
<name>A0ABU2RIV7_9ACTN</name>
<dbReference type="SUPFAM" id="SSF46785">
    <property type="entry name" value="Winged helix' DNA-binding domain"/>
    <property type="match status" value="1"/>
</dbReference>
<dbReference type="InterPro" id="IPR018490">
    <property type="entry name" value="cNMP-bd_dom_sf"/>
</dbReference>
<evidence type="ECO:0000313" key="6">
    <source>
        <dbReference type="EMBL" id="MDT0427423.1"/>
    </source>
</evidence>
<keyword evidence="3" id="KW-0804">Transcription</keyword>
<evidence type="ECO:0000259" key="5">
    <source>
        <dbReference type="PROSITE" id="PS51063"/>
    </source>
</evidence>
<dbReference type="RefSeq" id="WP_311655542.1">
    <property type="nucleotide sequence ID" value="NZ_JAVREX010000003.1"/>
</dbReference>
<gene>
    <name evidence="6" type="ORF">RM649_07175</name>
</gene>
<feature type="domain" description="Cyclic nucleotide-binding" evidence="4">
    <location>
        <begin position="6"/>
        <end position="126"/>
    </location>
</feature>
<dbReference type="InterPro" id="IPR050397">
    <property type="entry name" value="Env_Response_Regulators"/>
</dbReference>
<evidence type="ECO:0000256" key="1">
    <source>
        <dbReference type="ARBA" id="ARBA00023015"/>
    </source>
</evidence>
<dbReference type="InterPro" id="IPR000595">
    <property type="entry name" value="cNMP-bd_dom"/>
</dbReference>
<keyword evidence="7" id="KW-1185">Reference proteome</keyword>
<dbReference type="SMART" id="SM00419">
    <property type="entry name" value="HTH_CRP"/>
    <property type="match status" value="1"/>
</dbReference>
<dbReference type="SMART" id="SM00100">
    <property type="entry name" value="cNMP"/>
    <property type="match status" value="1"/>
</dbReference>
<feature type="domain" description="HTH crp-type" evidence="5">
    <location>
        <begin position="140"/>
        <end position="216"/>
    </location>
</feature>
<protein>
    <submittedName>
        <fullName evidence="6">Crp/Fnr family transcriptional regulator</fullName>
    </submittedName>
</protein>
<dbReference type="InterPro" id="IPR036390">
    <property type="entry name" value="WH_DNA-bd_sf"/>
</dbReference>
<accession>A0ABU2RIV7</accession>
<evidence type="ECO:0000256" key="3">
    <source>
        <dbReference type="ARBA" id="ARBA00023163"/>
    </source>
</evidence>
<comment type="caution">
    <text evidence="6">The sequence shown here is derived from an EMBL/GenBank/DDBJ whole genome shotgun (WGS) entry which is preliminary data.</text>
</comment>
<keyword evidence="2" id="KW-0238">DNA-binding</keyword>
<proteinExistence type="predicted"/>
<dbReference type="PANTHER" id="PTHR24567:SF68">
    <property type="entry name" value="DNA-BINDING TRANSCRIPTIONAL DUAL REGULATOR CRP"/>
    <property type="match status" value="1"/>
</dbReference>
<reference evidence="7" key="1">
    <citation type="submission" date="2023-07" db="EMBL/GenBank/DDBJ databases">
        <title>30 novel species of actinomycetes from the DSMZ collection.</title>
        <authorList>
            <person name="Nouioui I."/>
        </authorList>
    </citation>
    <scope>NUCLEOTIDE SEQUENCE [LARGE SCALE GENOMIC DNA]</scope>
    <source>
        <strain evidence="7">DSM 41770</strain>
    </source>
</reference>